<proteinExistence type="predicted"/>
<keyword evidence="2" id="KW-1185">Reference proteome</keyword>
<protein>
    <submittedName>
        <fullName evidence="1">Uncharacterized protein</fullName>
    </submittedName>
</protein>
<accession>A0A2I2KX05</accession>
<gene>
    <name evidence="1" type="ORF">FRACA_4110002</name>
</gene>
<evidence type="ECO:0000313" key="1">
    <source>
        <dbReference type="EMBL" id="SNQ50176.1"/>
    </source>
</evidence>
<evidence type="ECO:0000313" key="2">
    <source>
        <dbReference type="Proteomes" id="UP000234331"/>
    </source>
</evidence>
<organism evidence="1 2">
    <name type="scientific">Frankia canadensis</name>
    <dbReference type="NCBI Taxonomy" id="1836972"/>
    <lineage>
        <taxon>Bacteria</taxon>
        <taxon>Bacillati</taxon>
        <taxon>Actinomycetota</taxon>
        <taxon>Actinomycetes</taxon>
        <taxon>Frankiales</taxon>
        <taxon>Frankiaceae</taxon>
        <taxon>Frankia</taxon>
    </lineage>
</organism>
<dbReference type="EMBL" id="FZMO01000348">
    <property type="protein sequence ID" value="SNQ50176.1"/>
    <property type="molecule type" value="Genomic_DNA"/>
</dbReference>
<sequence>MLARLVRQQGWTVEEFRRRYAATAHALNARAATVPGRTTEMSCITRVTTDLFDCVIRRRG</sequence>
<name>A0A2I2KX05_9ACTN</name>
<dbReference type="Proteomes" id="UP000234331">
    <property type="component" value="Unassembled WGS sequence"/>
</dbReference>
<dbReference type="AlphaFoldDB" id="A0A2I2KX05"/>
<reference evidence="1 2" key="1">
    <citation type="submission" date="2017-06" db="EMBL/GenBank/DDBJ databases">
        <authorList>
            <person name="Kim H.J."/>
            <person name="Triplett B.A."/>
        </authorList>
    </citation>
    <scope>NUCLEOTIDE SEQUENCE [LARGE SCALE GENOMIC DNA]</scope>
    <source>
        <strain evidence="1">FRACA_ARgP5</strain>
    </source>
</reference>